<evidence type="ECO:0000256" key="3">
    <source>
        <dbReference type="ARBA" id="ARBA00012925"/>
    </source>
</evidence>
<comment type="catalytic activity">
    <reaction evidence="7 8">
        <text>hydrogencarbonate + H(+) = CO2 + H2O</text>
        <dbReference type="Rhea" id="RHEA:10748"/>
        <dbReference type="ChEBI" id="CHEBI:15377"/>
        <dbReference type="ChEBI" id="CHEBI:15378"/>
        <dbReference type="ChEBI" id="CHEBI:16526"/>
        <dbReference type="ChEBI" id="CHEBI:17544"/>
        <dbReference type="EC" id="4.2.1.1"/>
    </reaction>
</comment>
<sequence>MQAYRALLDGYRRFRSTGYPDQRRRWEALATGQEPPVMIIGCCDSRVDPATIFDTLPGEMFVLRNVANLVPPYEVGGGLHGVSAALEFAVTALNVKHVIVMGHGACGGIAASLAGDLDPEQSFIPGWIAMLDDAREKVVAEAPENPQRALELEGVKTSLANLRTFPFVAEREKAGSLMLHGLHFGVADGKLWALDEQTGEFDPVTEDA</sequence>
<dbReference type="SMART" id="SM00947">
    <property type="entry name" value="Pro_CA"/>
    <property type="match status" value="1"/>
</dbReference>
<dbReference type="Proteomes" id="UP001424459">
    <property type="component" value="Unassembled WGS sequence"/>
</dbReference>
<keyword evidence="6 8" id="KW-0456">Lyase</keyword>
<gene>
    <name evidence="9" type="ORF">GCM10022281_22180</name>
</gene>
<keyword evidence="4" id="KW-0479">Metal-binding</keyword>
<evidence type="ECO:0000313" key="10">
    <source>
        <dbReference type="Proteomes" id="UP001424459"/>
    </source>
</evidence>
<proteinExistence type="inferred from homology"/>
<dbReference type="InterPro" id="IPR045066">
    <property type="entry name" value="Beta_CA_cladeB"/>
</dbReference>
<keyword evidence="5 8" id="KW-0862">Zinc</keyword>
<evidence type="ECO:0000256" key="6">
    <source>
        <dbReference type="ARBA" id="ARBA00023239"/>
    </source>
</evidence>
<dbReference type="InterPro" id="IPR001765">
    <property type="entry name" value="Carbonic_anhydrase"/>
</dbReference>
<dbReference type="EMBL" id="BAABBR010000001">
    <property type="protein sequence ID" value="GAA4040786.1"/>
    <property type="molecule type" value="Genomic_DNA"/>
</dbReference>
<dbReference type="Pfam" id="PF00484">
    <property type="entry name" value="Pro_CA"/>
    <property type="match status" value="1"/>
</dbReference>
<comment type="caution">
    <text evidence="9">The sequence shown here is derived from an EMBL/GenBank/DDBJ whole genome shotgun (WGS) entry which is preliminary data.</text>
</comment>
<keyword evidence="10" id="KW-1185">Reference proteome</keyword>
<evidence type="ECO:0000256" key="2">
    <source>
        <dbReference type="ARBA" id="ARBA00006217"/>
    </source>
</evidence>
<organism evidence="9 10">
    <name type="scientific">Sphingomonas rosea</name>
    <dbReference type="NCBI Taxonomy" id="335605"/>
    <lineage>
        <taxon>Bacteria</taxon>
        <taxon>Pseudomonadati</taxon>
        <taxon>Pseudomonadota</taxon>
        <taxon>Alphaproteobacteria</taxon>
        <taxon>Sphingomonadales</taxon>
        <taxon>Sphingomonadaceae</taxon>
        <taxon>Sphingomonas</taxon>
    </lineage>
</organism>
<evidence type="ECO:0000256" key="7">
    <source>
        <dbReference type="ARBA" id="ARBA00048348"/>
    </source>
</evidence>
<comment type="similarity">
    <text evidence="2 8">Belongs to the beta-class carbonic anhydrase family.</text>
</comment>
<comment type="cofactor">
    <cofactor evidence="1">
        <name>Zn(2+)</name>
        <dbReference type="ChEBI" id="CHEBI:29105"/>
    </cofactor>
</comment>
<evidence type="ECO:0000256" key="8">
    <source>
        <dbReference type="RuleBase" id="RU003956"/>
    </source>
</evidence>
<dbReference type="Gene3D" id="3.40.1050.10">
    <property type="entry name" value="Carbonic anhydrase"/>
    <property type="match status" value="1"/>
</dbReference>
<dbReference type="CDD" id="cd00884">
    <property type="entry name" value="beta_CA_cladeB"/>
    <property type="match status" value="1"/>
</dbReference>
<evidence type="ECO:0000313" key="9">
    <source>
        <dbReference type="EMBL" id="GAA4040786.1"/>
    </source>
</evidence>
<dbReference type="SUPFAM" id="SSF53056">
    <property type="entry name" value="beta-carbonic anhydrase, cab"/>
    <property type="match status" value="1"/>
</dbReference>
<comment type="function">
    <text evidence="8">Reversible hydration of carbon dioxide.</text>
</comment>
<dbReference type="RefSeq" id="WP_344697150.1">
    <property type="nucleotide sequence ID" value="NZ_BAABBR010000001.1"/>
</dbReference>
<dbReference type="PANTHER" id="PTHR11002">
    <property type="entry name" value="CARBONIC ANHYDRASE"/>
    <property type="match status" value="1"/>
</dbReference>
<reference evidence="10" key="1">
    <citation type="journal article" date="2019" name="Int. J. Syst. Evol. Microbiol.">
        <title>The Global Catalogue of Microorganisms (GCM) 10K type strain sequencing project: providing services to taxonomists for standard genome sequencing and annotation.</title>
        <authorList>
            <consortium name="The Broad Institute Genomics Platform"/>
            <consortium name="The Broad Institute Genome Sequencing Center for Infectious Disease"/>
            <person name="Wu L."/>
            <person name="Ma J."/>
        </authorList>
    </citation>
    <scope>NUCLEOTIDE SEQUENCE [LARGE SCALE GENOMIC DNA]</scope>
    <source>
        <strain evidence="10">JCM 17564</strain>
    </source>
</reference>
<dbReference type="InterPro" id="IPR036874">
    <property type="entry name" value="Carbonic_anhydrase_sf"/>
</dbReference>
<evidence type="ECO:0000256" key="4">
    <source>
        <dbReference type="ARBA" id="ARBA00022723"/>
    </source>
</evidence>
<evidence type="ECO:0000256" key="5">
    <source>
        <dbReference type="ARBA" id="ARBA00022833"/>
    </source>
</evidence>
<protein>
    <recommendedName>
        <fullName evidence="3 8">Carbonic anhydrase</fullName>
        <ecNumber evidence="3 8">4.2.1.1</ecNumber>
    </recommendedName>
    <alternativeName>
        <fullName evidence="8">Carbonate dehydratase</fullName>
    </alternativeName>
</protein>
<accession>A0ABP7UDT3</accession>
<name>A0ABP7UDT3_9SPHN</name>
<dbReference type="PANTHER" id="PTHR11002:SF76">
    <property type="entry name" value="CARBONIC ANHYDRASE"/>
    <property type="match status" value="1"/>
</dbReference>
<evidence type="ECO:0000256" key="1">
    <source>
        <dbReference type="ARBA" id="ARBA00001947"/>
    </source>
</evidence>
<dbReference type="PROSITE" id="PS00705">
    <property type="entry name" value="PROK_CO2_ANHYDRASE_2"/>
    <property type="match status" value="1"/>
</dbReference>
<dbReference type="EC" id="4.2.1.1" evidence="3 8"/>
<dbReference type="InterPro" id="IPR015892">
    <property type="entry name" value="Carbonic_anhydrase_CS"/>
</dbReference>